<evidence type="ECO:0000313" key="3">
    <source>
        <dbReference type="Proteomes" id="UP000006727"/>
    </source>
</evidence>
<dbReference type="Gramene" id="Pp3c4_4810V3.2">
    <property type="protein sequence ID" value="Pp3c4_4810V3.2"/>
    <property type="gene ID" value="Pp3c4_4810"/>
</dbReference>
<accession>A0A2K1KM88</accession>
<proteinExistence type="predicted"/>
<sequence length="183" mass="20270">MDPSPWRALHSEPADHSVPLMLDMTKHTLGLDKSSDPNLATLIEKTDTTFGTQKARDPNEPITVKDTMATQEMDKSKNYVAFTLMDETKHTLDLGNSRDTNAPSLPEKTEANLGLSGSTSQIGKDMRQTFPAHSGFVPPAKTGLRPVGDYGSAERRMTTIDVPEYNPSVNKHEMPCSWKNIIW</sequence>
<keyword evidence="3" id="KW-1185">Reference proteome</keyword>
<dbReference type="GeneID" id="112281850"/>
<gene>
    <name evidence="2" type="primary">LOC112281850</name>
    <name evidence="1" type="ORF">PHYPA_005777</name>
</gene>
<dbReference type="AlphaFoldDB" id="A0A2K1KM88"/>
<reference evidence="2" key="3">
    <citation type="submission" date="2020-12" db="UniProtKB">
        <authorList>
            <consortium name="EnsemblPlants"/>
        </authorList>
    </citation>
    <scope>IDENTIFICATION</scope>
</reference>
<name>A0A2K1KM88_PHYPA</name>
<dbReference type="RefSeq" id="XP_024374565.1">
    <property type="nucleotide sequence ID" value="XM_024518797.2"/>
</dbReference>
<dbReference type="KEGG" id="ppp:112281850"/>
<reference evidence="1 3" key="2">
    <citation type="journal article" date="2018" name="Plant J.">
        <title>The Physcomitrella patens chromosome-scale assembly reveals moss genome structure and evolution.</title>
        <authorList>
            <person name="Lang D."/>
            <person name="Ullrich K.K."/>
            <person name="Murat F."/>
            <person name="Fuchs J."/>
            <person name="Jenkins J."/>
            <person name="Haas F.B."/>
            <person name="Piednoel M."/>
            <person name="Gundlach H."/>
            <person name="Van Bel M."/>
            <person name="Meyberg R."/>
            <person name="Vives C."/>
            <person name="Morata J."/>
            <person name="Symeonidi A."/>
            <person name="Hiss M."/>
            <person name="Muchero W."/>
            <person name="Kamisugi Y."/>
            <person name="Saleh O."/>
            <person name="Blanc G."/>
            <person name="Decker E.L."/>
            <person name="van Gessel N."/>
            <person name="Grimwood J."/>
            <person name="Hayes R.D."/>
            <person name="Graham S.W."/>
            <person name="Gunter L.E."/>
            <person name="McDaniel S.F."/>
            <person name="Hoernstein S.N.W."/>
            <person name="Larsson A."/>
            <person name="Li F.W."/>
            <person name="Perroud P.F."/>
            <person name="Phillips J."/>
            <person name="Ranjan P."/>
            <person name="Rokshar D.S."/>
            <person name="Rothfels C.J."/>
            <person name="Schneider L."/>
            <person name="Shu S."/>
            <person name="Stevenson D.W."/>
            <person name="Thummler F."/>
            <person name="Tillich M."/>
            <person name="Villarreal Aguilar J.C."/>
            <person name="Widiez T."/>
            <person name="Wong G.K."/>
            <person name="Wymore A."/>
            <person name="Zhang Y."/>
            <person name="Zimmer A.D."/>
            <person name="Quatrano R.S."/>
            <person name="Mayer K.F.X."/>
            <person name="Goodstein D."/>
            <person name="Casacuberta J.M."/>
            <person name="Vandepoele K."/>
            <person name="Reski R."/>
            <person name="Cuming A.C."/>
            <person name="Tuskan G.A."/>
            <person name="Maumus F."/>
            <person name="Salse J."/>
            <person name="Schmutz J."/>
            <person name="Rensing S.A."/>
        </authorList>
    </citation>
    <scope>NUCLEOTIDE SEQUENCE [LARGE SCALE GENOMIC DNA]</scope>
    <source>
        <strain evidence="2 3">cv. Gransden 2004</strain>
    </source>
</reference>
<dbReference type="RefSeq" id="XP_024374566.1">
    <property type="nucleotide sequence ID" value="XM_024518798.2"/>
</dbReference>
<dbReference type="EMBL" id="ABEU02000004">
    <property type="protein sequence ID" value="PNR54884.1"/>
    <property type="molecule type" value="Genomic_DNA"/>
</dbReference>
<evidence type="ECO:0000313" key="1">
    <source>
        <dbReference type="EMBL" id="PNR54884.1"/>
    </source>
</evidence>
<dbReference type="PaxDb" id="3218-PP1S188_38V6.1"/>
<dbReference type="EnsemblPlants" id="Pp3c4_4810V3.1">
    <property type="protein sequence ID" value="Pp3c4_4810V3.1"/>
    <property type="gene ID" value="Pp3c4_4810"/>
</dbReference>
<reference evidence="1 3" key="1">
    <citation type="journal article" date="2008" name="Science">
        <title>The Physcomitrella genome reveals evolutionary insights into the conquest of land by plants.</title>
        <authorList>
            <person name="Rensing S."/>
            <person name="Lang D."/>
            <person name="Zimmer A."/>
            <person name="Terry A."/>
            <person name="Salamov A."/>
            <person name="Shapiro H."/>
            <person name="Nishiyama T."/>
            <person name="Perroud P.-F."/>
            <person name="Lindquist E."/>
            <person name="Kamisugi Y."/>
            <person name="Tanahashi T."/>
            <person name="Sakakibara K."/>
            <person name="Fujita T."/>
            <person name="Oishi K."/>
            <person name="Shin-I T."/>
            <person name="Kuroki Y."/>
            <person name="Toyoda A."/>
            <person name="Suzuki Y."/>
            <person name="Hashimoto A."/>
            <person name="Yamaguchi K."/>
            <person name="Sugano A."/>
            <person name="Kohara Y."/>
            <person name="Fujiyama A."/>
            <person name="Anterola A."/>
            <person name="Aoki S."/>
            <person name="Ashton N."/>
            <person name="Barbazuk W.B."/>
            <person name="Barker E."/>
            <person name="Bennetzen J."/>
            <person name="Bezanilla M."/>
            <person name="Blankenship R."/>
            <person name="Cho S.H."/>
            <person name="Dutcher S."/>
            <person name="Estelle M."/>
            <person name="Fawcett J.A."/>
            <person name="Gundlach H."/>
            <person name="Hanada K."/>
            <person name="Heyl A."/>
            <person name="Hicks K.A."/>
            <person name="Hugh J."/>
            <person name="Lohr M."/>
            <person name="Mayer K."/>
            <person name="Melkozernov A."/>
            <person name="Murata T."/>
            <person name="Nelson D."/>
            <person name="Pils B."/>
            <person name="Prigge M."/>
            <person name="Reiss B."/>
            <person name="Renner T."/>
            <person name="Rombauts S."/>
            <person name="Rushton P."/>
            <person name="Sanderfoot A."/>
            <person name="Schween G."/>
            <person name="Shiu S.-H."/>
            <person name="Stueber K."/>
            <person name="Theodoulou F.L."/>
            <person name="Tu H."/>
            <person name="Van de Peer Y."/>
            <person name="Verrier P.J."/>
            <person name="Waters E."/>
            <person name="Wood A."/>
            <person name="Yang L."/>
            <person name="Cove D."/>
            <person name="Cuming A."/>
            <person name="Hasebe M."/>
            <person name="Lucas S."/>
            <person name="Mishler D.B."/>
            <person name="Reski R."/>
            <person name="Grigoriev I."/>
            <person name="Quatrano R.S."/>
            <person name="Boore J.L."/>
        </authorList>
    </citation>
    <scope>NUCLEOTIDE SEQUENCE [LARGE SCALE GENOMIC DNA]</scope>
    <source>
        <strain evidence="2 3">cv. Gransden 2004</strain>
    </source>
</reference>
<dbReference type="Gramene" id="Pp3c4_4810V3.1">
    <property type="protein sequence ID" value="Pp3c4_4810V3.1"/>
    <property type="gene ID" value="Pp3c4_4810"/>
</dbReference>
<dbReference type="Proteomes" id="UP000006727">
    <property type="component" value="Chromosome 4"/>
</dbReference>
<dbReference type="RefSeq" id="XP_073389538.1">
    <property type="nucleotide sequence ID" value="XM_073533437.1"/>
</dbReference>
<dbReference type="EnsemblPlants" id="Pp3c4_4810V3.2">
    <property type="protein sequence ID" value="Pp3c4_4810V3.2"/>
    <property type="gene ID" value="Pp3c4_4810"/>
</dbReference>
<evidence type="ECO:0000313" key="2">
    <source>
        <dbReference type="EnsemblPlants" id="Pp3c4_4810V3.1"/>
    </source>
</evidence>
<organism evidence="1">
    <name type="scientific">Physcomitrium patens</name>
    <name type="common">Spreading-leaved earth moss</name>
    <name type="synonym">Physcomitrella patens</name>
    <dbReference type="NCBI Taxonomy" id="3218"/>
    <lineage>
        <taxon>Eukaryota</taxon>
        <taxon>Viridiplantae</taxon>
        <taxon>Streptophyta</taxon>
        <taxon>Embryophyta</taxon>
        <taxon>Bryophyta</taxon>
        <taxon>Bryophytina</taxon>
        <taxon>Bryopsida</taxon>
        <taxon>Funariidae</taxon>
        <taxon>Funariales</taxon>
        <taxon>Funariaceae</taxon>
        <taxon>Physcomitrium</taxon>
    </lineage>
</organism>
<protein>
    <submittedName>
        <fullName evidence="1 2">Uncharacterized protein</fullName>
    </submittedName>
</protein>